<reference evidence="1" key="1">
    <citation type="journal article" date="2014" name="Int. J. Syst. Evol. Microbiol.">
        <title>Complete genome sequence of Corynebacterium casei LMG S-19264T (=DSM 44701T), isolated from a smear-ripened cheese.</title>
        <authorList>
            <consortium name="US DOE Joint Genome Institute (JGI-PGF)"/>
            <person name="Walter F."/>
            <person name="Albersmeier A."/>
            <person name="Kalinowski J."/>
            <person name="Ruckert C."/>
        </authorList>
    </citation>
    <scope>NUCLEOTIDE SEQUENCE</scope>
    <source>
        <strain evidence="1">JCM 4059</strain>
    </source>
</reference>
<dbReference type="EMBL" id="BNBD01000015">
    <property type="protein sequence ID" value="GHF66269.1"/>
    <property type="molecule type" value="Genomic_DNA"/>
</dbReference>
<gene>
    <name evidence="1" type="ORF">GCM10010218_54750</name>
</gene>
<protein>
    <submittedName>
        <fullName evidence="1">Uncharacterized protein</fullName>
    </submittedName>
</protein>
<name>A0A919B7G4_9ACTN</name>
<sequence>MSVSGLPAAKAPAVGYATAATAAVRTAAVAMRDFTDTGTCLSVTDSGAGPAGCPADHSLYVTDVQAAHTSTVRPFSSPPKV</sequence>
<evidence type="ECO:0000313" key="1">
    <source>
        <dbReference type="EMBL" id="GHF66269.1"/>
    </source>
</evidence>
<accession>A0A919B7G4</accession>
<dbReference type="Proteomes" id="UP000638313">
    <property type="component" value="Unassembled WGS sequence"/>
</dbReference>
<comment type="caution">
    <text evidence="1">The sequence shown here is derived from an EMBL/GenBank/DDBJ whole genome shotgun (WGS) entry which is preliminary data.</text>
</comment>
<organism evidence="1 2">
    <name type="scientific">Streptomyces mashuensis</name>
    <dbReference type="NCBI Taxonomy" id="33904"/>
    <lineage>
        <taxon>Bacteria</taxon>
        <taxon>Bacillati</taxon>
        <taxon>Actinomycetota</taxon>
        <taxon>Actinomycetes</taxon>
        <taxon>Kitasatosporales</taxon>
        <taxon>Streptomycetaceae</taxon>
        <taxon>Streptomyces</taxon>
    </lineage>
</organism>
<keyword evidence="2" id="KW-1185">Reference proteome</keyword>
<evidence type="ECO:0000313" key="2">
    <source>
        <dbReference type="Proteomes" id="UP000638313"/>
    </source>
</evidence>
<reference evidence="1" key="2">
    <citation type="submission" date="2020-09" db="EMBL/GenBank/DDBJ databases">
        <authorList>
            <person name="Sun Q."/>
            <person name="Ohkuma M."/>
        </authorList>
    </citation>
    <scope>NUCLEOTIDE SEQUENCE</scope>
    <source>
        <strain evidence="1">JCM 4059</strain>
    </source>
</reference>
<proteinExistence type="predicted"/>
<dbReference type="AlphaFoldDB" id="A0A919B7G4"/>